<sequence length="158" mass="18144">MVIYIDTASPKVKKRLFGHLEKLHDKLCQKMLKAMPFEEFAKGKPHTRINNTVSRWIRILAEPYSRVLTGQPLKVGVSDCTAKRVEEFWAAFWGMGEDILSNIMEEVREGKLNFSTLFNEQEKKDVAALIRHTQADMQGTLEGLINQQVNASLRLVER</sequence>
<evidence type="ECO:0000313" key="2">
    <source>
        <dbReference type="Proteomes" id="UP000258581"/>
    </source>
</evidence>
<proteinExistence type="predicted"/>
<accession>A0A345BLP6</accession>
<dbReference type="Proteomes" id="UP000258581">
    <property type="component" value="Segment"/>
</dbReference>
<gene>
    <name evidence="1" type="ORF">WELLINGTON_241</name>
</gene>
<organism evidence="1 2">
    <name type="scientific">Erwinia phage Wellington</name>
    <dbReference type="NCBI Taxonomy" id="2267653"/>
    <lineage>
        <taxon>Viruses</taxon>
        <taxon>Duplodnaviria</taxon>
        <taxon>Heunggongvirae</taxon>
        <taxon>Uroviricota</taxon>
        <taxon>Caudoviricetes</taxon>
        <taxon>Chimalliviridae</taxon>
        <taxon>Wellingtonvirus</taxon>
        <taxon>Wellingtonvirus wellington</taxon>
    </lineage>
</organism>
<reference evidence="2" key="1">
    <citation type="submission" date="2018-06" db="EMBL/GenBank/DDBJ databases">
        <authorList>
            <person name="Sharma R."/>
            <person name="James B."/>
            <person name="Berg J.A."/>
            <person name="Breakwell D.P."/>
            <person name="Hope S."/>
            <person name="Grose J.H."/>
        </authorList>
    </citation>
    <scope>NUCLEOTIDE SEQUENCE [LARGE SCALE GENOMIC DNA]</scope>
</reference>
<evidence type="ECO:0000313" key="1">
    <source>
        <dbReference type="EMBL" id="AXF51367.1"/>
    </source>
</evidence>
<keyword evidence="2" id="KW-1185">Reference proteome</keyword>
<protein>
    <submittedName>
        <fullName evidence="1">Uncharacterized protein</fullName>
    </submittedName>
</protein>
<name>A0A345BLP6_9CAUD</name>
<dbReference type="EMBL" id="MH426724">
    <property type="protein sequence ID" value="AXF51367.1"/>
    <property type="molecule type" value="Genomic_DNA"/>
</dbReference>